<sequence>MAPTTPTAPQFPRLDPPSPSRSPSRSPRRRAQFAIRELDPLLGNLTPDSTLRALQATETISGGAAQEDALTSSIADATPAEREIGIRAAFAAQKLREWKNELSQWTWPSKKERGFGLGFVPPTVASGKPQEYRGCLPESVAEDYEARLEEIRDDLDSLDIDEIKDHVLEAHLPATSPTKSSRPVGPRSSYGRMRDFTALITATVIQALPDLAKLNMLLDTWDVRLRVLRDLPRFLDVMQSTQSEIQQAFNEIRTPDSAQTLTGPSLDDKKVALGERVSDMGRRIDRFLDMLEGREDSLPQAWIDVLEKIELDYATWVVEAEHLVLRNKLASKSSRDTGTENTVESPEHLEFSNPESTWPEPDGQPEVAQPPTTIGALPEATISDIPPSEKEEVKTKRRPSLKLDLADQKGHKREVSKVSVADSMYSTFSDISNAEIMDARTTSVLPSPKISVVESPFPTSRDEIAWFGSPSAAQQQMALKPPMLQRASTASIEVFPKDKLKQVVLRRAASWDILTQMAESPESTPTRALTQLTGAADSTSKAPPAGMEVHETPSPPTEASTAKLPLVPLPPEVGSVDTRSRQELPLPVLPRRSSKRNSTIDGSPITPVTSKGNEERVEGEHLDTLTANMGQSPRRPKTRESLDERIQDILTSLPTRIRLAKDADAQSSSTSSTRASTPTASLTLSPAKADPSSRRGSLADPDIKLYHLTRSGQGREAPPVKLFVRTVGDGDRVMVRVGGGWADLGEYLREYSLHHGSRATVDGRLEVASFPGNGPRDTMTSASGTPASQGRRKSRSPTVAQTAFEGTPSTELVNPKTRSSTQRHRSPEHRKSKGDGTWTPPPVPPIPSSYTVSSPAFTTATDHDTGAVASFIDPDAAFSEDQPQQPQPNPATVSYPRYSTIISPGGVTTTTVVTPPTTTNYTPLGAAGPKMNVRRAATYGTTPAASNDAWVQGMVGKARAVSGGGGSSTIVQGPNGTTTTTTTTTTYTSTPPSTARRASSYFGSSPSSNANSSPVTISTSPSTSSIASDAKTSRRTSLTARSKGNRMSLGDIGGIKRVFLRKKSEVAK</sequence>
<reference evidence="6 7" key="1">
    <citation type="submission" date="2015-01" db="EMBL/GenBank/DDBJ databases">
        <title>The Genome Sequence of Cladophialophora immunda CBS83496.</title>
        <authorList>
            <consortium name="The Broad Institute Genomics Platform"/>
            <person name="Cuomo C."/>
            <person name="de Hoog S."/>
            <person name="Gorbushina A."/>
            <person name="Stielow B."/>
            <person name="Teixiera M."/>
            <person name="Abouelleil A."/>
            <person name="Chapman S.B."/>
            <person name="Priest M."/>
            <person name="Young S.K."/>
            <person name="Wortman J."/>
            <person name="Nusbaum C."/>
            <person name="Birren B."/>
        </authorList>
    </citation>
    <scope>NUCLEOTIDE SEQUENCE [LARGE SCALE GENOMIC DNA]</scope>
    <source>
        <strain evidence="6 7">CBS 83496</strain>
    </source>
</reference>
<feature type="compositionally biased region" description="Polar residues" evidence="4">
    <location>
        <begin position="778"/>
        <end position="788"/>
    </location>
</feature>
<dbReference type="OrthoDB" id="5409589at2759"/>
<protein>
    <recommendedName>
        <fullName evidence="5">GAR domain-containing protein</fullName>
    </recommendedName>
</protein>
<feature type="compositionally biased region" description="Basic and acidic residues" evidence="4">
    <location>
        <begin position="612"/>
        <end position="623"/>
    </location>
</feature>
<feature type="domain" description="GAR" evidence="5">
    <location>
        <begin position="677"/>
        <end position="755"/>
    </location>
</feature>
<feature type="region of interest" description="Disordered" evidence="4">
    <location>
        <begin position="518"/>
        <end position="643"/>
    </location>
</feature>
<dbReference type="VEuPathDB" id="FungiDB:PV07_06476"/>
<evidence type="ECO:0000313" key="6">
    <source>
        <dbReference type="EMBL" id="KIW26660.1"/>
    </source>
</evidence>
<evidence type="ECO:0000259" key="5">
    <source>
        <dbReference type="PROSITE" id="PS51460"/>
    </source>
</evidence>
<dbReference type="PANTHER" id="PTHR24216">
    <property type="entry name" value="PAXILLIN-RELATED"/>
    <property type="match status" value="1"/>
</dbReference>
<feature type="compositionally biased region" description="Low complexity" evidence="4">
    <location>
        <begin position="977"/>
        <end position="1028"/>
    </location>
</feature>
<dbReference type="Proteomes" id="UP000054466">
    <property type="component" value="Unassembled WGS sequence"/>
</dbReference>
<evidence type="ECO:0000256" key="1">
    <source>
        <dbReference type="ARBA" id="ARBA00004245"/>
    </source>
</evidence>
<dbReference type="GO" id="GO:0005856">
    <property type="term" value="C:cytoskeleton"/>
    <property type="evidence" value="ECO:0007669"/>
    <property type="project" value="UniProtKB-SubCell"/>
</dbReference>
<feature type="region of interest" description="Disordered" evidence="4">
    <location>
        <begin position="331"/>
        <end position="409"/>
    </location>
</feature>
<feature type="region of interest" description="Disordered" evidence="4">
    <location>
        <begin position="963"/>
        <end position="1055"/>
    </location>
</feature>
<feature type="compositionally biased region" description="Polar residues" evidence="4">
    <location>
        <begin position="518"/>
        <end position="541"/>
    </location>
</feature>
<feature type="compositionally biased region" description="Low complexity" evidence="4">
    <location>
        <begin position="665"/>
        <end position="687"/>
    </location>
</feature>
<feature type="compositionally biased region" description="Polar residues" evidence="4">
    <location>
        <begin position="807"/>
        <end position="820"/>
    </location>
</feature>
<keyword evidence="2" id="KW-0963">Cytoplasm</keyword>
<feature type="compositionally biased region" description="Basic residues" evidence="4">
    <location>
        <begin position="821"/>
        <end position="832"/>
    </location>
</feature>
<dbReference type="Pfam" id="PF02187">
    <property type="entry name" value="GAS2"/>
    <property type="match status" value="1"/>
</dbReference>
<keyword evidence="7" id="KW-1185">Reference proteome</keyword>
<feature type="region of interest" description="Disordered" evidence="4">
    <location>
        <begin position="766"/>
        <end position="861"/>
    </location>
</feature>
<dbReference type="Gene3D" id="3.30.920.20">
    <property type="entry name" value="Gas2-like domain"/>
    <property type="match status" value="1"/>
</dbReference>
<dbReference type="GeneID" id="27345670"/>
<feature type="region of interest" description="Disordered" evidence="4">
    <location>
        <begin position="660"/>
        <end position="701"/>
    </location>
</feature>
<feature type="compositionally biased region" description="Polar residues" evidence="4">
    <location>
        <begin position="596"/>
        <end position="611"/>
    </location>
</feature>
<dbReference type="EMBL" id="KN847043">
    <property type="protein sequence ID" value="KIW26660.1"/>
    <property type="molecule type" value="Genomic_DNA"/>
</dbReference>
<evidence type="ECO:0000256" key="3">
    <source>
        <dbReference type="ARBA" id="ARBA00023212"/>
    </source>
</evidence>
<dbReference type="SUPFAM" id="SSF143575">
    <property type="entry name" value="GAS2 domain-like"/>
    <property type="match status" value="1"/>
</dbReference>
<dbReference type="PROSITE" id="PS51460">
    <property type="entry name" value="GAR"/>
    <property type="match status" value="1"/>
</dbReference>
<dbReference type="InterPro" id="IPR003108">
    <property type="entry name" value="GAR_dom"/>
</dbReference>
<gene>
    <name evidence="6" type="ORF">PV07_06476</name>
</gene>
<feature type="region of interest" description="Disordered" evidence="4">
    <location>
        <begin position="1"/>
        <end position="30"/>
    </location>
</feature>
<organism evidence="6 7">
    <name type="scientific">Cladophialophora immunda</name>
    <dbReference type="NCBI Taxonomy" id="569365"/>
    <lineage>
        <taxon>Eukaryota</taxon>
        <taxon>Fungi</taxon>
        <taxon>Dikarya</taxon>
        <taxon>Ascomycota</taxon>
        <taxon>Pezizomycotina</taxon>
        <taxon>Eurotiomycetes</taxon>
        <taxon>Chaetothyriomycetidae</taxon>
        <taxon>Chaetothyriales</taxon>
        <taxon>Herpotrichiellaceae</taxon>
        <taxon>Cladophialophora</taxon>
    </lineage>
</organism>
<dbReference type="STRING" id="569365.A0A0D2C853"/>
<keyword evidence="3" id="KW-0206">Cytoskeleton</keyword>
<dbReference type="InterPro" id="IPR036534">
    <property type="entry name" value="GAR_dom_sf"/>
</dbReference>
<dbReference type="AlphaFoldDB" id="A0A0D2C853"/>
<dbReference type="PANTHER" id="PTHR24216:SF65">
    <property type="entry name" value="PAXILLIN-LIKE PROTEIN 1"/>
    <property type="match status" value="1"/>
</dbReference>
<evidence type="ECO:0000256" key="4">
    <source>
        <dbReference type="SAM" id="MobiDB-lite"/>
    </source>
</evidence>
<name>A0A0D2C853_9EURO</name>
<proteinExistence type="predicted"/>
<dbReference type="RefSeq" id="XP_016246876.1">
    <property type="nucleotide sequence ID" value="XM_016393457.1"/>
</dbReference>
<dbReference type="HOGENOM" id="CLU_004583_0_0_1"/>
<comment type="subcellular location">
    <subcellularLocation>
        <location evidence="1">Cytoplasm</location>
        <location evidence="1">Cytoskeleton</location>
    </subcellularLocation>
</comment>
<dbReference type="GO" id="GO:0008017">
    <property type="term" value="F:microtubule binding"/>
    <property type="evidence" value="ECO:0007669"/>
    <property type="project" value="InterPro"/>
</dbReference>
<evidence type="ECO:0000313" key="7">
    <source>
        <dbReference type="Proteomes" id="UP000054466"/>
    </source>
</evidence>
<evidence type="ECO:0000256" key="2">
    <source>
        <dbReference type="ARBA" id="ARBA00022490"/>
    </source>
</evidence>
<accession>A0A0D2C853</accession>